<dbReference type="PANTHER" id="PTHR38926">
    <property type="entry name" value="F-BOX DOMAIN CONTAINING PROTEIN, EXPRESSED"/>
    <property type="match status" value="1"/>
</dbReference>
<evidence type="ECO:0000313" key="2">
    <source>
        <dbReference type="EMBL" id="KZT01318.1"/>
    </source>
</evidence>
<dbReference type="InterPro" id="IPR036047">
    <property type="entry name" value="F-box-like_dom_sf"/>
</dbReference>
<accession>A0A165BMP0</accession>
<feature type="domain" description="F-box" evidence="1">
    <location>
        <begin position="59"/>
        <end position="120"/>
    </location>
</feature>
<dbReference type="Proteomes" id="UP000076871">
    <property type="component" value="Unassembled WGS sequence"/>
</dbReference>
<dbReference type="RefSeq" id="XP_040759058.1">
    <property type="nucleotide sequence ID" value="XM_040902645.1"/>
</dbReference>
<dbReference type="InParanoid" id="A0A165BMP0"/>
<protein>
    <recommendedName>
        <fullName evidence="1">F-box domain-containing protein</fullName>
    </recommendedName>
</protein>
<evidence type="ECO:0000259" key="1">
    <source>
        <dbReference type="Pfam" id="PF12937"/>
    </source>
</evidence>
<sequence>MASSVDDSPRQPLLETLAARLSTEMGSMSLEQLLSLEATLLSSLAQVRGSINMTVSPANRLPVEILARIFEHVPKLVPFHQYNTRWGHGVRDFRTLLKVTHVCRRWRDIALSMQTLWGHISNGDRDPRVWQEILERSGDKALHVSLNHSIDQSLATIFESSPSRLVELHLHFFRGWILASSLNFSVPNLRKLTIEEACFSPYVQNRSGAPTIFKGIAPTLRSMELRGTDVFPNLRLPNLTHLSLDHCSRTSGSQTLLSLLSRAPNLVHLVIFDSELYNHPRPAPEALTQSVPLSKLRRLDIYTDGDLHQIYSQMASSSSADCFRVARYSEHHSSIC</sequence>
<proteinExistence type="predicted"/>
<dbReference type="InterPro" id="IPR001810">
    <property type="entry name" value="F-box_dom"/>
</dbReference>
<organism evidence="2 3">
    <name type="scientific">Laetiporus sulphureus 93-53</name>
    <dbReference type="NCBI Taxonomy" id="1314785"/>
    <lineage>
        <taxon>Eukaryota</taxon>
        <taxon>Fungi</taxon>
        <taxon>Dikarya</taxon>
        <taxon>Basidiomycota</taxon>
        <taxon>Agaricomycotina</taxon>
        <taxon>Agaricomycetes</taxon>
        <taxon>Polyporales</taxon>
        <taxon>Laetiporus</taxon>
    </lineage>
</organism>
<dbReference type="InterPro" id="IPR032675">
    <property type="entry name" value="LRR_dom_sf"/>
</dbReference>
<gene>
    <name evidence="2" type="ORF">LAESUDRAFT_485074</name>
</gene>
<dbReference type="SUPFAM" id="SSF52047">
    <property type="entry name" value="RNI-like"/>
    <property type="match status" value="1"/>
</dbReference>
<dbReference type="PANTHER" id="PTHR38926:SF72">
    <property type="entry name" value="IM:7136021-RELATED"/>
    <property type="match status" value="1"/>
</dbReference>
<keyword evidence="3" id="KW-1185">Reference proteome</keyword>
<name>A0A165BMP0_9APHY</name>
<reference evidence="2 3" key="1">
    <citation type="journal article" date="2016" name="Mol. Biol. Evol.">
        <title>Comparative Genomics of Early-Diverging Mushroom-Forming Fungi Provides Insights into the Origins of Lignocellulose Decay Capabilities.</title>
        <authorList>
            <person name="Nagy L.G."/>
            <person name="Riley R."/>
            <person name="Tritt A."/>
            <person name="Adam C."/>
            <person name="Daum C."/>
            <person name="Floudas D."/>
            <person name="Sun H."/>
            <person name="Yadav J.S."/>
            <person name="Pangilinan J."/>
            <person name="Larsson K.H."/>
            <person name="Matsuura K."/>
            <person name="Barry K."/>
            <person name="Labutti K."/>
            <person name="Kuo R."/>
            <person name="Ohm R.A."/>
            <person name="Bhattacharya S.S."/>
            <person name="Shirouzu T."/>
            <person name="Yoshinaga Y."/>
            <person name="Martin F.M."/>
            <person name="Grigoriev I.V."/>
            <person name="Hibbett D.S."/>
        </authorList>
    </citation>
    <scope>NUCLEOTIDE SEQUENCE [LARGE SCALE GENOMIC DNA]</scope>
    <source>
        <strain evidence="2 3">93-53</strain>
    </source>
</reference>
<dbReference type="OrthoDB" id="2800666at2759"/>
<dbReference type="Gene3D" id="3.80.10.10">
    <property type="entry name" value="Ribonuclease Inhibitor"/>
    <property type="match status" value="1"/>
</dbReference>
<dbReference type="Gene3D" id="1.20.1280.50">
    <property type="match status" value="1"/>
</dbReference>
<dbReference type="SUPFAM" id="SSF81383">
    <property type="entry name" value="F-box domain"/>
    <property type="match status" value="1"/>
</dbReference>
<dbReference type="AlphaFoldDB" id="A0A165BMP0"/>
<dbReference type="Pfam" id="PF12937">
    <property type="entry name" value="F-box-like"/>
    <property type="match status" value="1"/>
</dbReference>
<evidence type="ECO:0000313" key="3">
    <source>
        <dbReference type="Proteomes" id="UP000076871"/>
    </source>
</evidence>
<dbReference type="EMBL" id="KV427666">
    <property type="protein sequence ID" value="KZT01318.1"/>
    <property type="molecule type" value="Genomic_DNA"/>
</dbReference>
<dbReference type="GeneID" id="63819676"/>